<dbReference type="Proteomes" id="UP000825935">
    <property type="component" value="Chromosome 16"/>
</dbReference>
<evidence type="ECO:0000313" key="2">
    <source>
        <dbReference type="Proteomes" id="UP000825935"/>
    </source>
</evidence>
<name>A0A8T2T0E5_CERRI</name>
<dbReference type="InterPro" id="IPR011989">
    <property type="entry name" value="ARM-like"/>
</dbReference>
<dbReference type="InterPro" id="IPR016024">
    <property type="entry name" value="ARM-type_fold"/>
</dbReference>
<proteinExistence type="predicted"/>
<comment type="caution">
    <text evidence="1">The sequence shown here is derived from an EMBL/GenBank/DDBJ whole genome shotgun (WGS) entry which is preliminary data.</text>
</comment>
<sequence>MVRMSSQDDTESALYKMHRCRQLIYGLLHLMTSKLERNDILPLFGIEESFPERFYVLLRLTMKPNENYAAMLEKMELEWNSQRVRFSFQMIASLVQTDSAFELNIIEPAQDLLEDLWSMDEEECNGCLSALLDQILRFYLDKGQKHLEKNSTDVLLKLFSKQDFARRFLECSILCADLHKTTANDTIIKCCLLKAVDERSDMVSVRLQCLSLVGRLQSRIWSMKDSKTLMHVWTADTIRSLFTLILHDSSVRVRRLAVQICTHLSASNILNMEEFTKVCLMKARDQDDKVRLVAIQILSSLPVKLLADCLTEEDWKVIWMRGLHEEKDEARKLAEALILDYVTTDTLAEFPSTRLQFLGLMDCGSSSEQCSSFIYDNVDAIFDKELEYLDHNCTQPDN</sequence>
<dbReference type="EMBL" id="CM035421">
    <property type="protein sequence ID" value="KAH7387858.1"/>
    <property type="molecule type" value="Genomic_DNA"/>
</dbReference>
<organism evidence="1 2">
    <name type="scientific">Ceratopteris richardii</name>
    <name type="common">Triangle waterfern</name>
    <dbReference type="NCBI Taxonomy" id="49495"/>
    <lineage>
        <taxon>Eukaryota</taxon>
        <taxon>Viridiplantae</taxon>
        <taxon>Streptophyta</taxon>
        <taxon>Embryophyta</taxon>
        <taxon>Tracheophyta</taxon>
        <taxon>Polypodiopsida</taxon>
        <taxon>Polypodiidae</taxon>
        <taxon>Polypodiales</taxon>
        <taxon>Pteridineae</taxon>
        <taxon>Pteridaceae</taxon>
        <taxon>Parkerioideae</taxon>
        <taxon>Ceratopteris</taxon>
    </lineage>
</organism>
<evidence type="ECO:0000313" key="1">
    <source>
        <dbReference type="EMBL" id="KAH7387858.1"/>
    </source>
</evidence>
<dbReference type="SUPFAM" id="SSF48371">
    <property type="entry name" value="ARM repeat"/>
    <property type="match status" value="1"/>
</dbReference>
<keyword evidence="2" id="KW-1185">Reference proteome</keyword>
<dbReference type="OrthoDB" id="1917447at2759"/>
<gene>
    <name evidence="1" type="ORF">KP509_16G045600</name>
</gene>
<dbReference type="Gene3D" id="1.25.10.10">
    <property type="entry name" value="Leucine-rich Repeat Variant"/>
    <property type="match status" value="1"/>
</dbReference>
<protein>
    <submittedName>
        <fullName evidence="1">Uncharacterized protein</fullName>
    </submittedName>
</protein>
<dbReference type="OMA" id="AVQICTH"/>
<accession>A0A8T2T0E5</accession>
<reference evidence="1" key="1">
    <citation type="submission" date="2021-08" db="EMBL/GenBank/DDBJ databases">
        <title>WGS assembly of Ceratopteris richardii.</title>
        <authorList>
            <person name="Marchant D.B."/>
            <person name="Chen G."/>
            <person name="Jenkins J."/>
            <person name="Shu S."/>
            <person name="Leebens-Mack J."/>
            <person name="Grimwood J."/>
            <person name="Schmutz J."/>
            <person name="Soltis P."/>
            <person name="Soltis D."/>
            <person name="Chen Z.-H."/>
        </authorList>
    </citation>
    <scope>NUCLEOTIDE SEQUENCE</scope>
    <source>
        <strain evidence="1">Whitten #5841</strain>
        <tissue evidence="1">Leaf</tissue>
    </source>
</reference>
<dbReference type="AlphaFoldDB" id="A0A8T2T0E5"/>